<protein>
    <submittedName>
        <fullName evidence="7">Peptidase M42</fullName>
    </submittedName>
</protein>
<dbReference type="Pfam" id="PF05343">
    <property type="entry name" value="Peptidase_M42"/>
    <property type="match status" value="1"/>
</dbReference>
<evidence type="ECO:0000256" key="2">
    <source>
        <dbReference type="ARBA" id="ARBA00022438"/>
    </source>
</evidence>
<evidence type="ECO:0000256" key="1">
    <source>
        <dbReference type="ARBA" id="ARBA00006272"/>
    </source>
</evidence>
<dbReference type="Gene3D" id="3.40.630.10">
    <property type="entry name" value="Zn peptidases"/>
    <property type="match status" value="1"/>
</dbReference>
<keyword evidence="4" id="KW-0479">Metal-binding</keyword>
<dbReference type="PIRSF" id="PIRSF001123">
    <property type="entry name" value="PepA_GA"/>
    <property type="match status" value="1"/>
</dbReference>
<evidence type="ECO:0000313" key="7">
    <source>
        <dbReference type="EMBL" id="WAH39657.1"/>
    </source>
</evidence>
<dbReference type="InterPro" id="IPR008007">
    <property type="entry name" value="Peptidase_M42"/>
</dbReference>
<reference evidence="7" key="1">
    <citation type="submission" date="2022-08" db="EMBL/GenBank/DDBJ databases">
        <title>Alicyclobacillus fastidiosus DSM 17978, complete genome.</title>
        <authorList>
            <person name="Wang Q."/>
            <person name="Cai R."/>
            <person name="Wang Z."/>
        </authorList>
    </citation>
    <scope>NUCLEOTIDE SEQUENCE</scope>
    <source>
        <strain evidence="7">DSM 17978</strain>
    </source>
</reference>
<dbReference type="PANTHER" id="PTHR32481:SF9">
    <property type="entry name" value="ENDOGLUCANASE"/>
    <property type="match status" value="1"/>
</dbReference>
<keyword evidence="3" id="KW-0645">Protease</keyword>
<dbReference type="InterPro" id="IPR023367">
    <property type="entry name" value="Peptidase_M42_dom2"/>
</dbReference>
<organism evidence="7 8">
    <name type="scientific">Alicyclobacillus fastidiosus</name>
    <dbReference type="NCBI Taxonomy" id="392011"/>
    <lineage>
        <taxon>Bacteria</taxon>
        <taxon>Bacillati</taxon>
        <taxon>Bacillota</taxon>
        <taxon>Bacilli</taxon>
        <taxon>Bacillales</taxon>
        <taxon>Alicyclobacillaceae</taxon>
        <taxon>Alicyclobacillus</taxon>
    </lineage>
</organism>
<keyword evidence="5" id="KW-0378">Hydrolase</keyword>
<name>A0ABY6Z9W0_9BACL</name>
<gene>
    <name evidence="7" type="ORF">NZD89_14645</name>
</gene>
<keyword evidence="2" id="KW-0031">Aminopeptidase</keyword>
<evidence type="ECO:0000256" key="5">
    <source>
        <dbReference type="ARBA" id="ARBA00022801"/>
    </source>
</evidence>
<dbReference type="SUPFAM" id="SSF101821">
    <property type="entry name" value="Aminopeptidase/glucanase lid domain"/>
    <property type="match status" value="1"/>
</dbReference>
<evidence type="ECO:0000256" key="4">
    <source>
        <dbReference type="ARBA" id="ARBA00022723"/>
    </source>
</evidence>
<dbReference type="InterPro" id="IPR051464">
    <property type="entry name" value="Peptidase_M42_aminopept"/>
</dbReference>
<evidence type="ECO:0000256" key="6">
    <source>
        <dbReference type="PIRNR" id="PIRNR001123"/>
    </source>
</evidence>
<dbReference type="PANTHER" id="PTHR32481">
    <property type="entry name" value="AMINOPEPTIDASE"/>
    <property type="match status" value="1"/>
</dbReference>
<dbReference type="Proteomes" id="UP001164761">
    <property type="component" value="Chromosome"/>
</dbReference>
<dbReference type="EMBL" id="CP104067">
    <property type="protein sequence ID" value="WAH39657.1"/>
    <property type="molecule type" value="Genomic_DNA"/>
</dbReference>
<evidence type="ECO:0000313" key="8">
    <source>
        <dbReference type="Proteomes" id="UP001164761"/>
    </source>
</evidence>
<proteinExistence type="inferred from homology"/>
<comment type="similarity">
    <text evidence="1 6">Belongs to the peptidase M42 family.</text>
</comment>
<dbReference type="Gene3D" id="2.40.30.40">
    <property type="entry name" value="Peptidase M42, domain 2"/>
    <property type="match status" value="1"/>
</dbReference>
<accession>A0ABY6Z9W0</accession>
<dbReference type="RefSeq" id="WP_268003554.1">
    <property type="nucleotide sequence ID" value="NZ_BSUT01000001.1"/>
</dbReference>
<evidence type="ECO:0000256" key="3">
    <source>
        <dbReference type="ARBA" id="ARBA00022670"/>
    </source>
</evidence>
<keyword evidence="8" id="KW-1185">Reference proteome</keyword>
<sequence length="328" mass="34580">MKDLIERLAKAIAPSGSERTLQSLILDELNGVADEVGIDTLGNGIAKKSGRGPHIMLAAHADEPGVMVIDIDEQGFLRLIPIGNLRPEHLLHRQVEFTNGVVGVIELEEKVKLADAGYDHLYVDIGSRSRQETLGLVHIGLAGVIVDPVRELAGNRLLGRALDNRVGCAIAVTAFRELATSGRQVTLVLTAQSAVGARGARTAAYQVQPDLALLIDAAPASDVPEGRRTALELGRGPAIKIMDGTAIVPLAVKDHLIQSAQAIGVETQFEVWPGGQSDAGAVQLSVDGIHIGGVSYPARYVGSTQSVIDLGDVDSALKLVIEAAKTYQ</sequence>
<dbReference type="SUPFAM" id="SSF53187">
    <property type="entry name" value="Zn-dependent exopeptidases"/>
    <property type="match status" value="1"/>
</dbReference>